<accession>A0A1J4J9H0</accession>
<keyword evidence="4" id="KW-1185">Reference proteome</keyword>
<gene>
    <name evidence="3" type="ORF">TRFO_38592</name>
</gene>
<protein>
    <submittedName>
        <fullName evidence="3">Uncharacterized protein</fullName>
    </submittedName>
</protein>
<dbReference type="Proteomes" id="UP000179807">
    <property type="component" value="Unassembled WGS sequence"/>
</dbReference>
<feature type="coiled-coil region" evidence="1">
    <location>
        <begin position="94"/>
        <end position="121"/>
    </location>
</feature>
<evidence type="ECO:0000313" key="3">
    <source>
        <dbReference type="EMBL" id="OHS95305.1"/>
    </source>
</evidence>
<dbReference type="RefSeq" id="XP_068348442.1">
    <property type="nucleotide sequence ID" value="XM_068512141.1"/>
</dbReference>
<dbReference type="AlphaFoldDB" id="A0A1J4J9H0"/>
<organism evidence="3 4">
    <name type="scientific">Tritrichomonas foetus</name>
    <dbReference type="NCBI Taxonomy" id="1144522"/>
    <lineage>
        <taxon>Eukaryota</taxon>
        <taxon>Metamonada</taxon>
        <taxon>Parabasalia</taxon>
        <taxon>Tritrichomonadida</taxon>
        <taxon>Tritrichomonadidae</taxon>
        <taxon>Tritrichomonas</taxon>
    </lineage>
</organism>
<evidence type="ECO:0000256" key="2">
    <source>
        <dbReference type="SAM" id="MobiDB-lite"/>
    </source>
</evidence>
<evidence type="ECO:0000256" key="1">
    <source>
        <dbReference type="SAM" id="Coils"/>
    </source>
</evidence>
<reference evidence="3" key="1">
    <citation type="submission" date="2016-10" db="EMBL/GenBank/DDBJ databases">
        <authorList>
            <person name="Benchimol M."/>
            <person name="Almeida L.G."/>
            <person name="Vasconcelos A.T."/>
            <person name="Perreira-Neves A."/>
            <person name="Rosa I.A."/>
            <person name="Tasca T."/>
            <person name="Bogo M.R."/>
            <person name="de Souza W."/>
        </authorList>
    </citation>
    <scope>NUCLEOTIDE SEQUENCE [LARGE SCALE GENOMIC DNA]</scope>
    <source>
        <strain evidence="3">K</strain>
    </source>
</reference>
<sequence length="208" mass="23759">MLEDENFYSPPFLSSSLERILRTYEEADCILFEPVTLSKQNSGNSSNFQSRKSGKIPVHTAKLHSNPQKPLPSLAEDEDTLFLRSQVFELEHQSLDLTVQIQLMQQKIDELEKELTSFTTQNVSNYPQNNQFAPHSPKKPKKVGPSPALSRGHQITPRRMAPKNMAEFYKDKYEKVKAQYEGLTKVLSQHGQFPSKVPIGNARHVVRH</sequence>
<name>A0A1J4J9H0_9EUKA</name>
<proteinExistence type="predicted"/>
<evidence type="ECO:0000313" key="4">
    <source>
        <dbReference type="Proteomes" id="UP000179807"/>
    </source>
</evidence>
<dbReference type="GeneID" id="94846845"/>
<dbReference type="EMBL" id="MLAK01001256">
    <property type="protein sequence ID" value="OHS95305.1"/>
    <property type="molecule type" value="Genomic_DNA"/>
</dbReference>
<keyword evidence="1" id="KW-0175">Coiled coil</keyword>
<feature type="compositionally biased region" description="Polar residues" evidence="2">
    <location>
        <begin position="123"/>
        <end position="133"/>
    </location>
</feature>
<dbReference type="VEuPathDB" id="TrichDB:TRFO_38592"/>
<comment type="caution">
    <text evidence="3">The sequence shown here is derived from an EMBL/GenBank/DDBJ whole genome shotgun (WGS) entry which is preliminary data.</text>
</comment>
<feature type="region of interest" description="Disordered" evidence="2">
    <location>
        <begin position="123"/>
        <end position="162"/>
    </location>
</feature>